<dbReference type="InterPro" id="IPR000073">
    <property type="entry name" value="AB_hydrolase_1"/>
</dbReference>
<dbReference type="SMART" id="SM00248">
    <property type="entry name" value="ANK"/>
    <property type="match status" value="14"/>
</dbReference>
<feature type="repeat" description="ANK" evidence="3">
    <location>
        <begin position="748"/>
        <end position="780"/>
    </location>
</feature>
<evidence type="ECO:0000256" key="3">
    <source>
        <dbReference type="PROSITE-ProRule" id="PRU00023"/>
    </source>
</evidence>
<reference evidence="6" key="1">
    <citation type="submission" date="2020-06" db="EMBL/GenBank/DDBJ databases">
        <title>Draft genome sequences of strains closely related to Aspergillus parafelis and Aspergillus hiratsukae.</title>
        <authorList>
            <person name="Dos Santos R.A.C."/>
            <person name="Rivero-Menendez O."/>
            <person name="Steenwyk J.L."/>
            <person name="Mead M.E."/>
            <person name="Goldman G.H."/>
            <person name="Alastruey-Izquierdo A."/>
            <person name="Rokas A."/>
        </authorList>
    </citation>
    <scope>NUCLEOTIDE SEQUENCE</scope>
    <source>
        <strain evidence="6">CNM-CM7691</strain>
    </source>
</reference>
<dbReference type="GO" id="GO:0005737">
    <property type="term" value="C:cytoplasm"/>
    <property type="evidence" value="ECO:0007669"/>
    <property type="project" value="TreeGrafter"/>
</dbReference>
<dbReference type="Pfam" id="PF13637">
    <property type="entry name" value="Ank_4"/>
    <property type="match status" value="1"/>
</dbReference>
<comment type="caution">
    <text evidence="6">The sequence shown here is derived from an EMBL/GenBank/DDBJ whole genome shotgun (WGS) entry which is preliminary data.</text>
</comment>
<dbReference type="Gene3D" id="1.25.40.20">
    <property type="entry name" value="Ankyrin repeat-containing domain"/>
    <property type="match status" value="3"/>
</dbReference>
<evidence type="ECO:0000256" key="2">
    <source>
        <dbReference type="ARBA" id="ARBA00023043"/>
    </source>
</evidence>
<feature type="repeat" description="ANK" evidence="3">
    <location>
        <begin position="427"/>
        <end position="459"/>
    </location>
</feature>
<feature type="repeat" description="ANK" evidence="3">
    <location>
        <begin position="781"/>
        <end position="813"/>
    </location>
</feature>
<gene>
    <name evidence="6" type="ORF">CNMCM7691_005642</name>
</gene>
<dbReference type="PANTHER" id="PTHR24198:SF165">
    <property type="entry name" value="ANKYRIN REPEAT-CONTAINING PROTEIN-RELATED"/>
    <property type="match status" value="1"/>
</dbReference>
<organism evidence="6 7">
    <name type="scientific">Aspergillus felis</name>
    <dbReference type="NCBI Taxonomy" id="1287682"/>
    <lineage>
        <taxon>Eukaryota</taxon>
        <taxon>Fungi</taxon>
        <taxon>Dikarya</taxon>
        <taxon>Ascomycota</taxon>
        <taxon>Pezizomycotina</taxon>
        <taxon>Eurotiomycetes</taxon>
        <taxon>Eurotiomycetidae</taxon>
        <taxon>Eurotiales</taxon>
        <taxon>Aspergillaceae</taxon>
        <taxon>Aspergillus</taxon>
        <taxon>Aspergillus subgen. Fumigati</taxon>
    </lineage>
</organism>
<dbReference type="PROSITE" id="PS50297">
    <property type="entry name" value="ANK_REP_REGION"/>
    <property type="match status" value="9"/>
</dbReference>
<dbReference type="InterPro" id="IPR036770">
    <property type="entry name" value="Ankyrin_rpt-contain_sf"/>
</dbReference>
<dbReference type="CDD" id="cd12809">
    <property type="entry name" value="Esterase_713_like-2"/>
    <property type="match status" value="1"/>
</dbReference>
<feature type="signal peptide" evidence="4">
    <location>
        <begin position="1"/>
        <end position="18"/>
    </location>
</feature>
<accession>A0A8H6VF24</accession>
<dbReference type="Pfam" id="PF12796">
    <property type="entry name" value="Ank_2"/>
    <property type="match status" value="3"/>
</dbReference>
<dbReference type="PANTHER" id="PTHR24198">
    <property type="entry name" value="ANKYRIN REPEAT AND PROTEIN KINASE DOMAIN-CONTAINING PROTEIN"/>
    <property type="match status" value="1"/>
</dbReference>
<evidence type="ECO:0000259" key="5">
    <source>
        <dbReference type="Pfam" id="PF12697"/>
    </source>
</evidence>
<dbReference type="Proteomes" id="UP000641853">
    <property type="component" value="Unassembled WGS sequence"/>
</dbReference>
<evidence type="ECO:0000256" key="4">
    <source>
        <dbReference type="SAM" id="SignalP"/>
    </source>
</evidence>
<dbReference type="SUPFAM" id="SSF48403">
    <property type="entry name" value="Ankyrin repeat"/>
    <property type="match status" value="2"/>
</dbReference>
<keyword evidence="1" id="KW-0677">Repeat</keyword>
<dbReference type="Pfam" id="PF00023">
    <property type="entry name" value="Ank"/>
    <property type="match status" value="2"/>
</dbReference>
<name>A0A8H6VF24_9EURO</name>
<feature type="repeat" description="ANK" evidence="3">
    <location>
        <begin position="654"/>
        <end position="681"/>
    </location>
</feature>
<evidence type="ECO:0000313" key="7">
    <source>
        <dbReference type="Proteomes" id="UP000641853"/>
    </source>
</evidence>
<sequence length="894" mass="97016">MHIKTALLLITGAIAATASRSWCGEVPAQRSYMYVGGQYTQNSAGQHVFANQMYVEKLTPTAGVTKPYPIIFIHGQAQTGTNWLNKPDGGEGWASYFLSQGYACYILDQTFRGRSAWFPGNGTLSVYSAELLQQRFTASQLYNLWPQASLHSQWNGTGVMGDPIFDAYYASTVEFLNSATYQQSTVQAAGAALLDHIGSPVILLSHSQGGLMPWLIADVRPNLVHSIVSIEPTGPPFQEAVFSNISARPYGLTDIPLTFLPAVTNPVTDLVKRVIPSNSSLYSDCVVQADSPAPRQLVNLAHVPVLVLTTESSYHAPYDWCTVQFLQQAGVPAQHLQLADIGIHGNGHMVFMEKNSLQVAAVLKQWIELMIFCGLEDLHDQIDNQENINAVDEFYGSALFAAVYKGNEQVTSMLLESGADVNAIGSVFHSVLQLASSQGSTSMMKLLLQAGANVNDEGGKYGTALVAAVSCNHKPALELLLAHGANPHGREGRSPLLVAAELGHIDLVDRLLEIEDIDVNFNTPLRQALKQGHETIAERLAADSRIDNEYAFHIAAAFGNLKIVQFLVEQKGIHTDSVSEWGKTAIIEALSSNSDETATYLLAKYAFDNPNCPARYGMSAVDVAAENGLENALRILLQKGGDISKNSMGSCMSLQLAARQGHERVVELLLEYGADPTAPPGEMPPLIEAAAHGRASVIRILLDRPDVDVNYRGRRNMTPLLHAAFSGHYEAVRVILESGGEVNSQNDFGATALSFAASCGFTNVVMLLLSYGAKTDIEGGSGSTALSSAVKYEHVSIVEMLFSHGANVNSTDTSREAPLYLAVWNRQEEMVRLLLRRADIELDPRSPENGLTRLELAEEEGYEEIVMLLLERGASQPKSSLEDQFLGICVRPNL</sequence>
<evidence type="ECO:0000313" key="6">
    <source>
        <dbReference type="EMBL" id="KAF7184520.1"/>
    </source>
</evidence>
<dbReference type="Pfam" id="PF12697">
    <property type="entry name" value="Abhydrolase_6"/>
    <property type="match status" value="1"/>
</dbReference>
<dbReference type="Gene3D" id="3.40.50.1820">
    <property type="entry name" value="alpha/beta hydrolase"/>
    <property type="match status" value="1"/>
</dbReference>
<dbReference type="AlphaFoldDB" id="A0A8H6VF24"/>
<keyword evidence="4" id="KW-0732">Signal</keyword>
<feature type="repeat" description="ANK" evidence="3">
    <location>
        <begin position="397"/>
        <end position="426"/>
    </location>
</feature>
<protein>
    <recommendedName>
        <fullName evidence="5">AB hydrolase-1 domain-containing protein</fullName>
    </recommendedName>
</protein>
<feature type="repeat" description="ANK" evidence="3">
    <location>
        <begin position="616"/>
        <end position="648"/>
    </location>
</feature>
<feature type="chain" id="PRO_5034260773" description="AB hydrolase-1 domain-containing protein" evidence="4">
    <location>
        <begin position="19"/>
        <end position="894"/>
    </location>
</feature>
<feature type="repeat" description="ANK" evidence="3">
    <location>
        <begin position="715"/>
        <end position="747"/>
    </location>
</feature>
<dbReference type="SUPFAM" id="SSF53474">
    <property type="entry name" value="alpha/beta-Hydrolases"/>
    <property type="match status" value="1"/>
</dbReference>
<dbReference type="InterPro" id="IPR029058">
    <property type="entry name" value="AB_hydrolase_fold"/>
</dbReference>
<evidence type="ECO:0000256" key="1">
    <source>
        <dbReference type="ARBA" id="ARBA00022737"/>
    </source>
</evidence>
<feature type="repeat" description="ANK" evidence="3">
    <location>
        <begin position="491"/>
        <end position="513"/>
    </location>
</feature>
<dbReference type="InterPro" id="IPR002110">
    <property type="entry name" value="Ankyrin_rpt"/>
</dbReference>
<dbReference type="PRINTS" id="PR01415">
    <property type="entry name" value="ANKYRIN"/>
</dbReference>
<feature type="repeat" description="ANK" evidence="3">
    <location>
        <begin position="849"/>
        <end position="875"/>
    </location>
</feature>
<feature type="domain" description="AB hydrolase-1" evidence="5">
    <location>
        <begin position="70"/>
        <end position="361"/>
    </location>
</feature>
<keyword evidence="2 3" id="KW-0040">ANK repeat</keyword>
<keyword evidence="7" id="KW-1185">Reference proteome</keyword>
<dbReference type="PROSITE" id="PS50088">
    <property type="entry name" value="ANK_REPEAT"/>
    <property type="match status" value="9"/>
</dbReference>
<dbReference type="EMBL" id="JACBAG010001618">
    <property type="protein sequence ID" value="KAF7184520.1"/>
    <property type="molecule type" value="Genomic_DNA"/>
</dbReference>
<proteinExistence type="predicted"/>